<sequence length="69" mass="7911">MPCHETITCPRCQSLFECRVGTILRCQCQEVVLSEEELEYIRQEFSGCLCADCLRELKTAFKKSDSSSK</sequence>
<dbReference type="OrthoDB" id="9800168at2"/>
<organism evidence="1 2">
    <name type="scientific">Chitinophaga silvatica</name>
    <dbReference type="NCBI Taxonomy" id="2282649"/>
    <lineage>
        <taxon>Bacteria</taxon>
        <taxon>Pseudomonadati</taxon>
        <taxon>Bacteroidota</taxon>
        <taxon>Chitinophagia</taxon>
        <taxon>Chitinophagales</taxon>
        <taxon>Chitinophagaceae</taxon>
        <taxon>Chitinophaga</taxon>
    </lineage>
</organism>
<comment type="caution">
    <text evidence="1">The sequence shown here is derived from an EMBL/GenBank/DDBJ whole genome shotgun (WGS) entry which is preliminary data.</text>
</comment>
<evidence type="ECO:0000313" key="1">
    <source>
        <dbReference type="EMBL" id="RFS19732.1"/>
    </source>
</evidence>
<dbReference type="EMBL" id="QPMM01000012">
    <property type="protein sequence ID" value="RFS19732.1"/>
    <property type="molecule type" value="Genomic_DNA"/>
</dbReference>
<evidence type="ECO:0008006" key="3">
    <source>
        <dbReference type="Google" id="ProtNLM"/>
    </source>
</evidence>
<dbReference type="InterPro" id="IPR032720">
    <property type="entry name" value="Cys_rich_CWC"/>
</dbReference>
<keyword evidence="2" id="KW-1185">Reference proteome</keyword>
<protein>
    <recommendedName>
        <fullName evidence="3">Cysteine-rich CWC</fullName>
    </recommendedName>
</protein>
<gene>
    <name evidence="1" type="ORF">DVR12_21785</name>
</gene>
<proteinExistence type="predicted"/>
<dbReference type="AlphaFoldDB" id="A0A3E1Y525"/>
<dbReference type="RefSeq" id="WP_116977920.1">
    <property type="nucleotide sequence ID" value="NZ_QPMM01000012.1"/>
</dbReference>
<accession>A0A3E1Y525</accession>
<name>A0A3E1Y525_9BACT</name>
<evidence type="ECO:0000313" key="2">
    <source>
        <dbReference type="Proteomes" id="UP000260644"/>
    </source>
</evidence>
<reference evidence="1 2" key="1">
    <citation type="submission" date="2018-07" db="EMBL/GenBank/DDBJ databases">
        <title>Chitinophaga K2CV101002-2 sp. nov., isolated from a monsoon evergreen broad-leaved forest soil.</title>
        <authorList>
            <person name="Lv Y."/>
        </authorList>
    </citation>
    <scope>NUCLEOTIDE SEQUENCE [LARGE SCALE GENOMIC DNA]</scope>
    <source>
        <strain evidence="1 2">GDMCC 1.1288</strain>
    </source>
</reference>
<dbReference type="Proteomes" id="UP000260644">
    <property type="component" value="Unassembled WGS sequence"/>
</dbReference>
<dbReference type="Pfam" id="PF14375">
    <property type="entry name" value="Cys_rich_CWC"/>
    <property type="match status" value="1"/>
</dbReference>